<evidence type="ECO:0000313" key="3">
    <source>
        <dbReference type="EMBL" id="KAK7862611.1"/>
    </source>
</evidence>
<comment type="caution">
    <text evidence="3">The sequence shown here is derived from an EMBL/GenBank/DDBJ whole genome shotgun (WGS) entry which is preliminary data.</text>
</comment>
<dbReference type="SUPFAM" id="SSF101898">
    <property type="entry name" value="NHL repeat"/>
    <property type="match status" value="1"/>
</dbReference>
<evidence type="ECO:0000259" key="2">
    <source>
        <dbReference type="PROSITE" id="PS51352"/>
    </source>
</evidence>
<sequence>MSAVLENVMERSLILIDNLRNANEEKSREKLLSEYLAQENSKVDIGDFKEGLEWFNVTKPLSIHKELKGKLVILDFFTYCCINCLHILPKMKKIEEEHTVEKGVVVVGVHSAKFDNEKDSSNIMSALQRYNISHPVVNDAEATMWSALGIPCWPTLLVLSPLGEPIFVAVGESNMPELQLVVKAAAAVYGEKGALSAHPLPVLPLSHVESQGPLLFPGKVASCSSPSGPLIAIADSGHHRILVCSPSGEVQNVIGKGTAGFCDGDFATAKFFSPQGLAFVDFDTLYVADTENNAIRKIDLVSQKVNTVLTNQKAENGTENVLSSPWDICSLPDGSCLLIAAAGSHQLWGLFLRDTLWWRNTHMPAGTCVPVAGTGREENRNNVYPHAAAFAQPSGVCVAPTLNAVFVADSESSSVRRVDLKDGRVSAVVGGGRSPTDLFCFGDVDGRQWDVKLQHPLGVAWSTVEGGALYVVDSYNHKLKKVLPEERTCHTVLGTGVAGDSVKQLAEQLNEPGGLCASPCGSLLYIADTNNNCIKVVQLHASESTPISLLKLNVKLTNTSASLLAPEIAKEVSVCVSPSGGEICWRVGVELPEGFALTCGAPQRWALHMPSASGWVGEPANGQLSSGLAQGMVKVPPGSSASIQQVLFVATLFTCDNANTCQRQSTCVALNVKYEEGASKQVECSILHKVQMKKAH</sequence>
<evidence type="ECO:0000256" key="1">
    <source>
        <dbReference type="ARBA" id="ARBA00022737"/>
    </source>
</evidence>
<dbReference type="Proteomes" id="UP001378592">
    <property type="component" value="Unassembled WGS sequence"/>
</dbReference>
<dbReference type="Pfam" id="PF13905">
    <property type="entry name" value="Thioredoxin_8"/>
    <property type="match status" value="1"/>
</dbReference>
<keyword evidence="1" id="KW-0677">Repeat</keyword>
<feature type="domain" description="Thioredoxin" evidence="2">
    <location>
        <begin position="31"/>
        <end position="187"/>
    </location>
</feature>
<dbReference type="PANTHER" id="PTHR46388">
    <property type="entry name" value="NHL REPEAT-CONTAINING PROTEIN 2"/>
    <property type="match status" value="1"/>
</dbReference>
<dbReference type="InterPro" id="IPR001258">
    <property type="entry name" value="NHL_repeat"/>
</dbReference>
<gene>
    <name evidence="3" type="ORF">R5R35_005647</name>
</gene>
<dbReference type="Pfam" id="PF01436">
    <property type="entry name" value="NHL"/>
    <property type="match status" value="1"/>
</dbReference>
<dbReference type="PROSITE" id="PS51352">
    <property type="entry name" value="THIOREDOXIN_2"/>
    <property type="match status" value="1"/>
</dbReference>
<protein>
    <recommendedName>
        <fullName evidence="2">Thioredoxin domain-containing protein</fullName>
    </recommendedName>
</protein>
<evidence type="ECO:0000313" key="4">
    <source>
        <dbReference type="Proteomes" id="UP001378592"/>
    </source>
</evidence>
<name>A0AAN9VGH5_9ORTH</name>
<dbReference type="EMBL" id="JAZDUA010000268">
    <property type="protein sequence ID" value="KAK7862611.1"/>
    <property type="molecule type" value="Genomic_DNA"/>
</dbReference>
<dbReference type="InterPro" id="IPR013766">
    <property type="entry name" value="Thioredoxin_domain"/>
</dbReference>
<dbReference type="InterPro" id="IPR036249">
    <property type="entry name" value="Thioredoxin-like_sf"/>
</dbReference>
<keyword evidence="4" id="KW-1185">Reference proteome</keyword>
<dbReference type="AlphaFoldDB" id="A0AAN9VGH5"/>
<dbReference type="PANTHER" id="PTHR46388:SF2">
    <property type="entry name" value="NHL REPEAT-CONTAINING PROTEIN 2"/>
    <property type="match status" value="1"/>
</dbReference>
<proteinExistence type="predicted"/>
<dbReference type="Gene3D" id="3.40.30.10">
    <property type="entry name" value="Glutaredoxin"/>
    <property type="match status" value="1"/>
</dbReference>
<dbReference type="CDD" id="cd14951">
    <property type="entry name" value="NHL-2_like"/>
    <property type="match status" value="1"/>
</dbReference>
<reference evidence="3 4" key="1">
    <citation type="submission" date="2024-03" db="EMBL/GenBank/DDBJ databases">
        <title>The genome assembly and annotation of the cricket Gryllus longicercus Weissman &amp; Gray.</title>
        <authorList>
            <person name="Szrajer S."/>
            <person name="Gray D."/>
            <person name="Ylla G."/>
        </authorList>
    </citation>
    <scope>NUCLEOTIDE SEQUENCE [LARGE SCALE GENOMIC DNA]</scope>
    <source>
        <strain evidence="3">DAG 2021-001</strain>
        <tissue evidence="3">Whole body minus gut</tissue>
    </source>
</reference>
<dbReference type="InterPro" id="IPR012336">
    <property type="entry name" value="Thioredoxin-like_fold"/>
</dbReference>
<accession>A0AAN9VGH5</accession>
<organism evidence="3 4">
    <name type="scientific">Gryllus longicercus</name>
    <dbReference type="NCBI Taxonomy" id="2509291"/>
    <lineage>
        <taxon>Eukaryota</taxon>
        <taxon>Metazoa</taxon>
        <taxon>Ecdysozoa</taxon>
        <taxon>Arthropoda</taxon>
        <taxon>Hexapoda</taxon>
        <taxon>Insecta</taxon>
        <taxon>Pterygota</taxon>
        <taxon>Neoptera</taxon>
        <taxon>Polyneoptera</taxon>
        <taxon>Orthoptera</taxon>
        <taxon>Ensifera</taxon>
        <taxon>Gryllidea</taxon>
        <taxon>Grylloidea</taxon>
        <taxon>Gryllidae</taxon>
        <taxon>Gryllinae</taxon>
        <taxon>Gryllus</taxon>
    </lineage>
</organism>
<dbReference type="InterPro" id="IPR045302">
    <property type="entry name" value="NHL2_NHL_rpt_dom"/>
</dbReference>
<dbReference type="SUPFAM" id="SSF52833">
    <property type="entry name" value="Thioredoxin-like"/>
    <property type="match status" value="1"/>
</dbReference>
<dbReference type="InterPro" id="IPR011042">
    <property type="entry name" value="6-blade_b-propeller_TolB-like"/>
</dbReference>
<dbReference type="Gene3D" id="2.120.10.30">
    <property type="entry name" value="TolB, C-terminal domain"/>
    <property type="match status" value="2"/>
</dbReference>